<reference evidence="2" key="1">
    <citation type="submission" date="2022-09" db="EMBL/GenBank/DDBJ databases">
        <title>Culturomic study of gut microbiota in children with autism spectrum disorder.</title>
        <authorList>
            <person name="Efimov B.A."/>
            <person name="Chaplin A.V."/>
            <person name="Sokolova S.R."/>
            <person name="Pikina A.P."/>
            <person name="Korzhanova M."/>
            <person name="Belova V."/>
            <person name="Korostin D."/>
        </authorList>
    </citation>
    <scope>NUCLEOTIDE SEQUENCE</scope>
    <source>
        <strain evidence="2">ASD5510</strain>
    </source>
</reference>
<gene>
    <name evidence="2" type="ORF">OBO34_06475</name>
</gene>
<keyword evidence="1" id="KW-0812">Transmembrane</keyword>
<organism evidence="2 3">
    <name type="scientific">Hominibacterium faecale</name>
    <dbReference type="NCBI Taxonomy" id="2839743"/>
    <lineage>
        <taxon>Bacteria</taxon>
        <taxon>Bacillati</taxon>
        <taxon>Bacillota</taxon>
        <taxon>Clostridia</taxon>
        <taxon>Peptostreptococcales</taxon>
        <taxon>Anaerovoracaceae</taxon>
        <taxon>Hominibacterium</taxon>
    </lineage>
</organism>
<dbReference type="EMBL" id="JAOSHN010000002">
    <property type="protein sequence ID" value="MCU7377996.1"/>
    <property type="molecule type" value="Genomic_DNA"/>
</dbReference>
<keyword evidence="1" id="KW-1133">Transmembrane helix</keyword>
<evidence type="ECO:0000313" key="3">
    <source>
        <dbReference type="Proteomes" id="UP001065549"/>
    </source>
</evidence>
<dbReference type="Proteomes" id="UP001065549">
    <property type="component" value="Unassembled WGS sequence"/>
</dbReference>
<feature type="transmembrane region" description="Helical" evidence="1">
    <location>
        <begin position="47"/>
        <end position="63"/>
    </location>
</feature>
<accession>A0A9J6QRH0</accession>
<comment type="caution">
    <text evidence="2">The sequence shown here is derived from an EMBL/GenBank/DDBJ whole genome shotgun (WGS) entry which is preliminary data.</text>
</comment>
<evidence type="ECO:0000256" key="1">
    <source>
        <dbReference type="SAM" id="Phobius"/>
    </source>
</evidence>
<proteinExistence type="predicted"/>
<sequence length="64" mass="7405">MNRNKCKKNKRRKPPACRQDIRDLGFILLVFGVVTICAFFLPIKAWILLLGVLLLICGIRLYCK</sequence>
<evidence type="ECO:0000313" key="2">
    <source>
        <dbReference type="EMBL" id="MCU7377996.1"/>
    </source>
</evidence>
<feature type="transmembrane region" description="Helical" evidence="1">
    <location>
        <begin position="21"/>
        <end position="41"/>
    </location>
</feature>
<dbReference type="AlphaFoldDB" id="A0A9J6QRH0"/>
<protein>
    <submittedName>
        <fullName evidence="2">Uncharacterized protein</fullName>
    </submittedName>
</protein>
<keyword evidence="1" id="KW-0472">Membrane</keyword>
<dbReference type="RefSeq" id="WP_148395270.1">
    <property type="nucleotide sequence ID" value="NZ_JAJAGH010000006.1"/>
</dbReference>
<name>A0A9J6QRH0_9FIRM</name>
<keyword evidence="3" id="KW-1185">Reference proteome</keyword>